<dbReference type="SUPFAM" id="SSF143410">
    <property type="entry name" value="DOPA-like"/>
    <property type="match status" value="1"/>
</dbReference>
<comment type="caution">
    <text evidence="1">The sequence shown here is derived from an EMBL/GenBank/DDBJ whole genome shotgun (WGS) entry which is preliminary data.</text>
</comment>
<accession>A0A9P6PVT7</accession>
<name>A0A9P6PVT7_9FUNG</name>
<dbReference type="PANTHER" id="PTHR36423:SF2">
    <property type="entry name" value="AFR070WP"/>
    <property type="match status" value="1"/>
</dbReference>
<reference evidence="1" key="1">
    <citation type="journal article" date="2020" name="Fungal Divers.">
        <title>Resolving the Mortierellaceae phylogeny through synthesis of multi-gene phylogenetics and phylogenomics.</title>
        <authorList>
            <person name="Vandepol N."/>
            <person name="Liber J."/>
            <person name="Desiro A."/>
            <person name="Na H."/>
            <person name="Kennedy M."/>
            <person name="Barry K."/>
            <person name="Grigoriev I.V."/>
            <person name="Miller A.N."/>
            <person name="O'Donnell K."/>
            <person name="Stajich J.E."/>
            <person name="Bonito G."/>
        </authorList>
    </citation>
    <scope>NUCLEOTIDE SEQUENCE</scope>
    <source>
        <strain evidence="1">KOD948</strain>
    </source>
</reference>
<keyword evidence="2" id="KW-1185">Reference proteome</keyword>
<evidence type="ECO:0000313" key="2">
    <source>
        <dbReference type="Proteomes" id="UP000726737"/>
    </source>
</evidence>
<gene>
    <name evidence="1" type="ORF">BG011_005991</name>
</gene>
<dbReference type="Proteomes" id="UP000726737">
    <property type="component" value="Unassembled WGS sequence"/>
</dbReference>
<dbReference type="InterPro" id="IPR014980">
    <property type="entry name" value="DOPA_dioxygen"/>
</dbReference>
<organism evidence="1 2">
    <name type="scientific">Mortierella polycephala</name>
    <dbReference type="NCBI Taxonomy" id="41804"/>
    <lineage>
        <taxon>Eukaryota</taxon>
        <taxon>Fungi</taxon>
        <taxon>Fungi incertae sedis</taxon>
        <taxon>Mucoromycota</taxon>
        <taxon>Mortierellomycotina</taxon>
        <taxon>Mortierellomycetes</taxon>
        <taxon>Mortierellales</taxon>
        <taxon>Mortierellaceae</taxon>
        <taxon>Mortierella</taxon>
    </lineage>
</organism>
<dbReference type="Gene3D" id="3.30.70.1240">
    <property type="entry name" value="DOPA-like domains"/>
    <property type="match status" value="1"/>
</dbReference>
<dbReference type="InterPro" id="IPR023389">
    <property type="entry name" value="DOPA-like_sf"/>
</dbReference>
<protein>
    <submittedName>
        <fullName evidence="1">Uncharacterized protein</fullName>
    </submittedName>
</protein>
<proteinExistence type="predicted"/>
<dbReference type="PANTHER" id="PTHR36423">
    <property type="entry name" value="AFR070WP"/>
    <property type="match status" value="1"/>
</dbReference>
<dbReference type="Pfam" id="PF08883">
    <property type="entry name" value="DOPA_dioxygen"/>
    <property type="match status" value="1"/>
</dbReference>
<sequence length="178" mass="20021">MSVAIDSNGTLVSASGSHAPPNAVTGTALLEHALAQEVKEFHFHVYFFQSNPEITERAHRLRSQILDLVSQGYFRVQATKTRTGHEVNTVPRGPHTMGSFEVWCAMEDFARAFQWFALNHGEFSVLIHPLSKEEIKDHTTRATWLGQPVPLDFTILQEYLQVVPVQYPELGLGYSSKK</sequence>
<dbReference type="OrthoDB" id="9970095at2759"/>
<evidence type="ECO:0000313" key="1">
    <source>
        <dbReference type="EMBL" id="KAG0254071.1"/>
    </source>
</evidence>
<dbReference type="EMBL" id="JAAAJA010000421">
    <property type="protein sequence ID" value="KAG0254071.1"/>
    <property type="molecule type" value="Genomic_DNA"/>
</dbReference>
<dbReference type="AlphaFoldDB" id="A0A9P6PVT7"/>